<evidence type="ECO:0000313" key="3">
    <source>
        <dbReference type="Proteomes" id="UP001174050"/>
    </source>
</evidence>
<comment type="caution">
    <text evidence="2">The sequence shown here is derived from an EMBL/GenBank/DDBJ whole genome shotgun (WGS) entry which is preliminary data.</text>
</comment>
<gene>
    <name evidence="2" type="ORF">QWM81_26150</name>
</gene>
<evidence type="ECO:0000259" key="1">
    <source>
        <dbReference type="Pfam" id="PF00296"/>
    </source>
</evidence>
<organism evidence="2 3">
    <name type="scientific">Streptomyces ficellus</name>
    <dbReference type="NCBI Taxonomy" id="1977088"/>
    <lineage>
        <taxon>Bacteria</taxon>
        <taxon>Bacillati</taxon>
        <taxon>Actinomycetota</taxon>
        <taxon>Actinomycetes</taxon>
        <taxon>Kitasatosporales</taxon>
        <taxon>Streptomycetaceae</taxon>
        <taxon>Streptomyces</taxon>
    </lineage>
</organism>
<proteinExistence type="predicted"/>
<dbReference type="InterPro" id="IPR036661">
    <property type="entry name" value="Luciferase-like_sf"/>
</dbReference>
<dbReference type="EMBL" id="JAUEPL010000052">
    <property type="protein sequence ID" value="MDN3297457.1"/>
    <property type="molecule type" value="Genomic_DNA"/>
</dbReference>
<sequence length="153" mass="16722">MAPYAPPRPDLILPYASLVQRTGAHRLWQGQALSCDPHQTFSYAAARGYRIPVGLGVALMPFRHPFDAAIQAHQLSVAMDQPVVARYGVGAVELQRSLLGRPYASQLGMAREYLTVMRSLLDGERVDHTGDHLTCHAVLRARPRRSADAAAPA</sequence>
<evidence type="ECO:0000313" key="2">
    <source>
        <dbReference type="EMBL" id="MDN3297457.1"/>
    </source>
</evidence>
<protein>
    <submittedName>
        <fullName evidence="2">LLM class flavin-dependent oxidoreductase</fullName>
    </submittedName>
</protein>
<name>A0ABT7ZD85_9ACTN</name>
<reference evidence="2" key="1">
    <citation type="submission" date="2023-06" db="EMBL/GenBank/DDBJ databases">
        <title>WGS-Sequencing of Streptomyces ficellus isolate 21 collected from sand in Gara Djebilet Iron Mine in Algeria.</title>
        <authorList>
            <person name="Zegers G.P."/>
            <person name="Gomez A."/>
            <person name="Gueddou A."/>
            <person name="Zahara A.F."/>
            <person name="Worth M."/>
            <person name="Sevigny J.L."/>
            <person name="Tisa L."/>
        </authorList>
    </citation>
    <scope>NUCLEOTIDE SEQUENCE</scope>
    <source>
        <strain evidence="2">AS11</strain>
    </source>
</reference>
<feature type="domain" description="Luciferase-like" evidence="1">
    <location>
        <begin position="7"/>
        <end position="145"/>
    </location>
</feature>
<dbReference type="RefSeq" id="WP_290114821.1">
    <property type="nucleotide sequence ID" value="NZ_JAUEPL010000052.1"/>
</dbReference>
<dbReference type="SUPFAM" id="SSF51679">
    <property type="entry name" value="Bacterial luciferase-like"/>
    <property type="match status" value="1"/>
</dbReference>
<dbReference type="InterPro" id="IPR011251">
    <property type="entry name" value="Luciferase-like_dom"/>
</dbReference>
<keyword evidence="3" id="KW-1185">Reference proteome</keyword>
<dbReference type="Gene3D" id="3.20.20.30">
    <property type="entry name" value="Luciferase-like domain"/>
    <property type="match status" value="1"/>
</dbReference>
<dbReference type="Proteomes" id="UP001174050">
    <property type="component" value="Unassembled WGS sequence"/>
</dbReference>
<dbReference type="Pfam" id="PF00296">
    <property type="entry name" value="Bac_luciferase"/>
    <property type="match status" value="1"/>
</dbReference>
<accession>A0ABT7ZD85</accession>